<evidence type="ECO:0000313" key="7">
    <source>
        <dbReference type="EMBL" id="KAJ9606709.1"/>
    </source>
</evidence>
<keyword evidence="5" id="KW-0539">Nucleus</keyword>
<keyword evidence="3" id="KW-0238">DNA-binding</keyword>
<feature type="domain" description="Xylanolytic transcriptional activator regulatory" evidence="6">
    <location>
        <begin position="159"/>
        <end position="332"/>
    </location>
</feature>
<evidence type="ECO:0000256" key="3">
    <source>
        <dbReference type="ARBA" id="ARBA00023125"/>
    </source>
</evidence>
<keyword evidence="2" id="KW-0805">Transcription regulation</keyword>
<dbReference type="GO" id="GO:0006351">
    <property type="term" value="P:DNA-templated transcription"/>
    <property type="evidence" value="ECO:0007669"/>
    <property type="project" value="InterPro"/>
</dbReference>
<dbReference type="InterPro" id="IPR007219">
    <property type="entry name" value="XnlR_reg_dom"/>
</dbReference>
<evidence type="ECO:0000256" key="1">
    <source>
        <dbReference type="ARBA" id="ARBA00004123"/>
    </source>
</evidence>
<comment type="caution">
    <text evidence="7">The sequence shown here is derived from an EMBL/GenBank/DDBJ whole genome shotgun (WGS) entry which is preliminary data.</text>
</comment>
<organism evidence="7 8">
    <name type="scientific">Cladophialophora chaetospira</name>
    <dbReference type="NCBI Taxonomy" id="386627"/>
    <lineage>
        <taxon>Eukaryota</taxon>
        <taxon>Fungi</taxon>
        <taxon>Dikarya</taxon>
        <taxon>Ascomycota</taxon>
        <taxon>Pezizomycotina</taxon>
        <taxon>Eurotiomycetes</taxon>
        <taxon>Chaetothyriomycetidae</taxon>
        <taxon>Chaetothyriales</taxon>
        <taxon>Herpotrichiellaceae</taxon>
        <taxon>Cladophialophora</taxon>
    </lineage>
</organism>
<dbReference type="GO" id="GO:0005634">
    <property type="term" value="C:nucleus"/>
    <property type="evidence" value="ECO:0007669"/>
    <property type="project" value="UniProtKB-SubCell"/>
</dbReference>
<evidence type="ECO:0000256" key="5">
    <source>
        <dbReference type="ARBA" id="ARBA00023242"/>
    </source>
</evidence>
<keyword evidence="8" id="KW-1185">Reference proteome</keyword>
<gene>
    <name evidence="7" type="ORF">H2200_008717</name>
</gene>
<protein>
    <recommendedName>
        <fullName evidence="6">Xylanolytic transcriptional activator regulatory domain-containing protein</fullName>
    </recommendedName>
</protein>
<dbReference type="GO" id="GO:0000976">
    <property type="term" value="F:transcription cis-regulatory region binding"/>
    <property type="evidence" value="ECO:0007669"/>
    <property type="project" value="TreeGrafter"/>
</dbReference>
<evidence type="ECO:0000313" key="8">
    <source>
        <dbReference type="Proteomes" id="UP001172673"/>
    </source>
</evidence>
<dbReference type="CDD" id="cd12148">
    <property type="entry name" value="fungal_TF_MHR"/>
    <property type="match status" value="1"/>
</dbReference>
<dbReference type="GO" id="GO:0008270">
    <property type="term" value="F:zinc ion binding"/>
    <property type="evidence" value="ECO:0007669"/>
    <property type="project" value="InterPro"/>
</dbReference>
<dbReference type="EMBL" id="JAPDRK010000013">
    <property type="protein sequence ID" value="KAJ9606709.1"/>
    <property type="molecule type" value="Genomic_DNA"/>
</dbReference>
<dbReference type="Proteomes" id="UP001172673">
    <property type="component" value="Unassembled WGS sequence"/>
</dbReference>
<dbReference type="PANTHER" id="PTHR31845:SF21">
    <property type="entry name" value="REGULATORY PROTEIN LEU3"/>
    <property type="match status" value="1"/>
</dbReference>
<proteinExistence type="predicted"/>
<reference evidence="7" key="1">
    <citation type="submission" date="2022-10" db="EMBL/GenBank/DDBJ databases">
        <title>Culturing micro-colonial fungi from biological soil crusts in the Mojave desert and describing Neophaeococcomyces mojavensis, and introducing the new genera and species Taxawa tesnikishii.</title>
        <authorList>
            <person name="Kurbessoian T."/>
            <person name="Stajich J.E."/>
        </authorList>
    </citation>
    <scope>NUCLEOTIDE SEQUENCE</scope>
    <source>
        <strain evidence="7">TK_41</strain>
    </source>
</reference>
<dbReference type="InterPro" id="IPR051089">
    <property type="entry name" value="prtT"/>
</dbReference>
<evidence type="ECO:0000256" key="2">
    <source>
        <dbReference type="ARBA" id="ARBA00023015"/>
    </source>
</evidence>
<accession>A0AA38X4J9</accession>
<dbReference type="GO" id="GO:0000981">
    <property type="term" value="F:DNA-binding transcription factor activity, RNA polymerase II-specific"/>
    <property type="evidence" value="ECO:0007669"/>
    <property type="project" value="TreeGrafter"/>
</dbReference>
<evidence type="ECO:0000259" key="6">
    <source>
        <dbReference type="Pfam" id="PF04082"/>
    </source>
</evidence>
<dbReference type="AlphaFoldDB" id="A0AA38X4J9"/>
<keyword evidence="4" id="KW-0804">Transcription</keyword>
<dbReference type="PANTHER" id="PTHR31845">
    <property type="entry name" value="FINGER DOMAIN PROTEIN, PUTATIVE-RELATED"/>
    <property type="match status" value="1"/>
</dbReference>
<dbReference type="Pfam" id="PF04082">
    <property type="entry name" value="Fungal_trans"/>
    <property type="match status" value="1"/>
</dbReference>
<comment type="subcellular location">
    <subcellularLocation>
        <location evidence="1">Nucleus</location>
    </subcellularLocation>
</comment>
<name>A0AA38X4J9_9EURO</name>
<evidence type="ECO:0000256" key="4">
    <source>
        <dbReference type="ARBA" id="ARBA00023163"/>
    </source>
</evidence>
<sequence>MRSYQARFSVHKHLLALSKAEARLRGLRGRKSGDLEEEISKLKRQLSIYEGNSDASLYPASATDASAPLPVGLDAVHHTTSVDKTPRKSLDPLDRILSTTIPVGTSPESPDQASLPGATTIPGGTAPNNAPARVVGASSSRQLRDIVLSKDEINDLFRIYFSKYHMFLPFLDPGLSPDQYYDRSTLLFWSIISVASRRCLSNPTLLSRLARTLTDVIWKSLQALPHSLAVIQSLVLLCTWPFPTSSSSTDPSYMLSGMVVQVGLQMGLHRPKSPDDFTKFRLNLNPAAIADRGRTWIASNIVVQSVSCGVGLPTPAQVRDCRISQALASNSSDHTGLLHARERLPLYTILNHEIVDLENSRSWTPATTAVHLLVTKLHLHAFYLFDEPSTTGHVERIVSLYLTATSLIEHVRSLNDQHSEFLLHCPFFCYEAFLCAAFVVLKILKNDYFNGIVDAGSGQKLVNFSVSALRKMSVANNDLPGRLSDVLSHLWTHHDRSVTGTGGPDDLQLKVKSRMSMSVVYDLLWRWREQFRTEAEVAAPQPINNGAPSPNPDDQAFDISFDFTNLEDIYTNDLQFDWLN</sequence>